<dbReference type="RefSeq" id="WP_230869314.1">
    <property type="nucleotide sequence ID" value="NZ_CP046640.1"/>
</dbReference>
<keyword evidence="4" id="KW-1185">Reference proteome</keyword>
<dbReference type="Gene3D" id="3.90.550.10">
    <property type="entry name" value="Spore Coat Polysaccharide Biosynthesis Protein SpsA, Chain A"/>
    <property type="match status" value="1"/>
</dbReference>
<dbReference type="CDD" id="cd03801">
    <property type="entry name" value="GT4_PimA-like"/>
    <property type="match status" value="1"/>
</dbReference>
<dbReference type="InterPro" id="IPR019734">
    <property type="entry name" value="TPR_rpt"/>
</dbReference>
<dbReference type="PANTHER" id="PTHR43630">
    <property type="entry name" value="POLY-BETA-1,6-N-ACETYL-D-GLUCOSAMINE SYNTHASE"/>
    <property type="match status" value="1"/>
</dbReference>
<dbReference type="Pfam" id="PF00534">
    <property type="entry name" value="Glycos_transf_1"/>
    <property type="match status" value="1"/>
</dbReference>
<dbReference type="AlphaFoldDB" id="A0A8A7KIJ4"/>
<dbReference type="CDD" id="cd02511">
    <property type="entry name" value="Beta4Glucosyltransferase"/>
    <property type="match status" value="1"/>
</dbReference>
<dbReference type="Pfam" id="PF00535">
    <property type="entry name" value="Glycos_transf_2"/>
    <property type="match status" value="1"/>
</dbReference>
<dbReference type="SUPFAM" id="SSF53756">
    <property type="entry name" value="UDP-Glycosyltransferase/glycogen phosphorylase"/>
    <property type="match status" value="1"/>
</dbReference>
<dbReference type="GO" id="GO:0016757">
    <property type="term" value="F:glycosyltransferase activity"/>
    <property type="evidence" value="ECO:0007669"/>
    <property type="project" value="InterPro"/>
</dbReference>
<dbReference type="Gene3D" id="1.25.40.10">
    <property type="entry name" value="Tetratricopeptide repeat domain"/>
    <property type="match status" value="1"/>
</dbReference>
<name>A0A8A7KIJ4_9FIRM</name>
<evidence type="ECO:0000259" key="1">
    <source>
        <dbReference type="Pfam" id="PF00534"/>
    </source>
</evidence>
<gene>
    <name evidence="3" type="ORF">GM661_06680</name>
</gene>
<dbReference type="KEGG" id="ifn:GM661_06680"/>
<dbReference type="SUPFAM" id="SSF48452">
    <property type="entry name" value="TPR-like"/>
    <property type="match status" value="1"/>
</dbReference>
<dbReference type="InterPro" id="IPR001296">
    <property type="entry name" value="Glyco_trans_1"/>
</dbReference>
<sequence length="737" mass="87140">MKLSIGMMVKNESKYLEECLKSLEPIRAAIDSELVIVDTGSEDNTVEIAKKYTDRVYFHQWNNNFSEIRNIVIAYAWGKWLFVIDGDEVVEDPEPIIDFFKSGQEKKYYSVYLKIKNYSNLEENQFTLFTAPRLFRNDGEFHYEGVVHNQPVFKIPICITLNTTIKHYGYLLTNMENIKNKYKRTSTILRLELEKEPENIYYWFQLSKCYDMCKEHSKAFETIKKAYDIANKKNIKLDNKMYVYIQLAKTQVLTNKYRDAEKTCQKALQVKDGYVDLYYYLALSQFRLGKNEESLENFLKYINLVINFEKSAGYLDTAIDNETVSLINGVYSYVIVLCERLNKYTETLEFIDKIETEKDIEKVLDKIIKIYLELEEYDKLKNYYDTKIKSSDLRAKFLTFLEKYQSESGDFEKYELAKAFSKEIISKSKIETEEKQKLVFFVKKGLDNFLDIVINGLSVEYETKKIIVTEVNQIEKWMEWADICWFEWCDDLAIYGSKLELAKKLKIICRLHSYEAFTNYPAQVNWDYINKLIFVAGHLQKFVVDNYKIDKEKTIVIPNGIDAGGWTFKQRKPGFNIAYVGYINYKKGPMLLLHTFKALYNMDSKYKLYIAGKFQDNRDVLYFQQMIKEFGLEKNLFFDGWQGDIDKWLEDKNCILCTSVLESQNMSVMQAMSKGIKPIIHNFVGAKSIYEEKYIWNTIDEAVEMIMSEEYNSKEYRRFIQNKYSIEVQLNKIKTLL</sequence>
<dbReference type="Gene3D" id="3.40.50.2000">
    <property type="entry name" value="Glycogen Phosphorylase B"/>
    <property type="match status" value="1"/>
</dbReference>
<evidence type="ECO:0000313" key="4">
    <source>
        <dbReference type="Proteomes" id="UP000665020"/>
    </source>
</evidence>
<dbReference type="SUPFAM" id="SSF53448">
    <property type="entry name" value="Nucleotide-diphospho-sugar transferases"/>
    <property type="match status" value="1"/>
</dbReference>
<reference evidence="3" key="1">
    <citation type="submission" date="2019-12" db="EMBL/GenBank/DDBJ databases">
        <authorList>
            <person name="zhang j."/>
            <person name="sun C.M."/>
        </authorList>
    </citation>
    <scope>NUCLEOTIDE SEQUENCE</scope>
    <source>
        <strain evidence="3">NS-1</strain>
    </source>
</reference>
<dbReference type="InterPro" id="IPR029044">
    <property type="entry name" value="Nucleotide-diphossugar_trans"/>
</dbReference>
<dbReference type="PANTHER" id="PTHR43630:SF2">
    <property type="entry name" value="GLYCOSYLTRANSFERASE"/>
    <property type="match status" value="1"/>
</dbReference>
<dbReference type="InterPro" id="IPR001173">
    <property type="entry name" value="Glyco_trans_2-like"/>
</dbReference>
<evidence type="ECO:0000313" key="3">
    <source>
        <dbReference type="EMBL" id="QTL97692.1"/>
    </source>
</evidence>
<dbReference type="Proteomes" id="UP000665020">
    <property type="component" value="Chromosome"/>
</dbReference>
<dbReference type="InterPro" id="IPR011990">
    <property type="entry name" value="TPR-like_helical_dom_sf"/>
</dbReference>
<protein>
    <submittedName>
        <fullName evidence="3">Glycosyltransferase</fullName>
    </submittedName>
</protein>
<accession>A0A8A7KIJ4</accession>
<feature type="domain" description="Glycosyl transferase family 1" evidence="1">
    <location>
        <begin position="576"/>
        <end position="724"/>
    </location>
</feature>
<evidence type="ECO:0000259" key="2">
    <source>
        <dbReference type="Pfam" id="PF00535"/>
    </source>
</evidence>
<proteinExistence type="predicted"/>
<dbReference type="SMART" id="SM00028">
    <property type="entry name" value="TPR"/>
    <property type="match status" value="3"/>
</dbReference>
<dbReference type="EMBL" id="CP046640">
    <property type="protein sequence ID" value="QTL97692.1"/>
    <property type="molecule type" value="Genomic_DNA"/>
</dbReference>
<feature type="domain" description="Glycosyltransferase 2-like" evidence="2">
    <location>
        <begin position="4"/>
        <end position="102"/>
    </location>
</feature>
<organism evidence="3 4">
    <name type="scientific">Iocasia fonsfrigidae</name>
    <dbReference type="NCBI Taxonomy" id="2682810"/>
    <lineage>
        <taxon>Bacteria</taxon>
        <taxon>Bacillati</taxon>
        <taxon>Bacillota</taxon>
        <taxon>Clostridia</taxon>
        <taxon>Halanaerobiales</taxon>
        <taxon>Halanaerobiaceae</taxon>
        <taxon>Iocasia</taxon>
    </lineage>
</organism>